<dbReference type="PANTHER" id="PTHR18964">
    <property type="entry name" value="ROK (REPRESSOR, ORF, KINASE) FAMILY"/>
    <property type="match status" value="1"/>
</dbReference>
<keyword evidence="2" id="KW-0808">Transferase</keyword>
<dbReference type="Pfam" id="PF13412">
    <property type="entry name" value="HTH_24"/>
    <property type="match status" value="1"/>
</dbReference>
<dbReference type="InterPro" id="IPR049874">
    <property type="entry name" value="ROK_cs"/>
</dbReference>
<dbReference type="InterPro" id="IPR043129">
    <property type="entry name" value="ATPase_NBD"/>
</dbReference>
<dbReference type="InterPro" id="IPR036390">
    <property type="entry name" value="WH_DNA-bd_sf"/>
</dbReference>
<name>A0A1Y0CAI9_9MYCO</name>
<dbReference type="EMBL" id="CP020809">
    <property type="protein sequence ID" value="ART72066.1"/>
    <property type="molecule type" value="Genomic_DNA"/>
</dbReference>
<gene>
    <name evidence="2" type="ORF">BTO20_29105</name>
</gene>
<dbReference type="KEGG" id="mdx:BTO20_29105"/>
<dbReference type="AlphaFoldDB" id="A0A1Y0CAI9"/>
<dbReference type="RefSeq" id="WP_087079397.1">
    <property type="nucleotide sequence ID" value="NZ_CP020809.1"/>
</dbReference>
<keyword evidence="3" id="KW-1185">Reference proteome</keyword>
<organism evidence="2 3">
    <name type="scientific">Mycobacterium dioxanotrophicus</name>
    <dbReference type="NCBI Taxonomy" id="482462"/>
    <lineage>
        <taxon>Bacteria</taxon>
        <taxon>Bacillati</taxon>
        <taxon>Actinomycetota</taxon>
        <taxon>Actinomycetes</taxon>
        <taxon>Mycobacteriales</taxon>
        <taxon>Mycobacteriaceae</taxon>
        <taxon>Mycobacterium</taxon>
    </lineage>
</organism>
<evidence type="ECO:0000313" key="3">
    <source>
        <dbReference type="Proteomes" id="UP000195331"/>
    </source>
</evidence>
<dbReference type="InterPro" id="IPR000600">
    <property type="entry name" value="ROK"/>
</dbReference>
<proteinExistence type="inferred from homology"/>
<reference evidence="2 3" key="1">
    <citation type="submission" date="2017-04" db="EMBL/GenBank/DDBJ databases">
        <title>Whole Genome Sequence of 1,4-Dioxane Degrading Bacterium Mycobacterium dioxanotrophicus PH-06.</title>
        <authorList>
            <person name="He Y."/>
        </authorList>
    </citation>
    <scope>NUCLEOTIDE SEQUENCE [LARGE SCALE GENOMIC DNA]</scope>
    <source>
        <strain evidence="2 3">PH-06</strain>
    </source>
</reference>
<dbReference type="PROSITE" id="PS00519">
    <property type="entry name" value="HTH_ASNC_1"/>
    <property type="match status" value="1"/>
</dbReference>
<dbReference type="Pfam" id="PF00480">
    <property type="entry name" value="ROK"/>
    <property type="match status" value="1"/>
</dbReference>
<comment type="similarity">
    <text evidence="1">Belongs to the ROK (NagC/XylR) family.</text>
</comment>
<dbReference type="Gene3D" id="1.10.10.10">
    <property type="entry name" value="Winged helix-like DNA-binding domain superfamily/Winged helix DNA-binding domain"/>
    <property type="match status" value="1"/>
</dbReference>
<dbReference type="OrthoDB" id="3189808at2"/>
<dbReference type="InterPro" id="IPR036388">
    <property type="entry name" value="WH-like_DNA-bd_sf"/>
</dbReference>
<dbReference type="SUPFAM" id="SSF46785">
    <property type="entry name" value="Winged helix' DNA-binding domain"/>
    <property type="match status" value="1"/>
</dbReference>
<dbReference type="SUPFAM" id="SSF53067">
    <property type="entry name" value="Actin-like ATPase domain"/>
    <property type="match status" value="1"/>
</dbReference>
<sequence>MSTVGEVLALIRDRRDVTRAEIGHLTGLSRTAVASRVAALTERGLVVETEQAPSTGGRPAALLSFNADTGVVLSAAIGRSRTRVAVCNLAGDVLDLADIDQQPDLGPGDLMPDVVKRLDALLDARAGARVYGVGVSLPGTVDRVRGASLDSPILPGWDGVELRPYLRELTDAPVVVDNDVNVIALAERSGERRAIDDLLVLKVSTGIGAGIITGGVLQRGAVQAAGELGHNKTPAAAGLPCRCGDSGCLEAIAGGWALVAELGRGGVNHVRDLVRIAHEGDADARRMIRDSGRHIGEVIAAAVNLLNPAVLVVAGDMAGAYEIFVAGLRETLYGNATALATRVLQVAPSTYGDRSGVIGCAAMALDEVLSPQAIDAL</sequence>
<protein>
    <submittedName>
        <fullName evidence="2">Sugar kinase</fullName>
    </submittedName>
</protein>
<accession>A0A1Y0CAI9</accession>
<dbReference type="Gene3D" id="3.30.420.40">
    <property type="match status" value="2"/>
</dbReference>
<dbReference type="PANTHER" id="PTHR18964:SF173">
    <property type="entry name" value="GLUCOKINASE"/>
    <property type="match status" value="1"/>
</dbReference>
<evidence type="ECO:0000256" key="1">
    <source>
        <dbReference type="ARBA" id="ARBA00006479"/>
    </source>
</evidence>
<keyword evidence="2" id="KW-0418">Kinase</keyword>
<evidence type="ECO:0000313" key="2">
    <source>
        <dbReference type="EMBL" id="ART72066.1"/>
    </source>
</evidence>
<dbReference type="PROSITE" id="PS01125">
    <property type="entry name" value="ROK"/>
    <property type="match status" value="1"/>
</dbReference>
<dbReference type="InterPro" id="IPR019885">
    <property type="entry name" value="Tscrpt_reg_HTH_AsnC-type_CS"/>
</dbReference>
<dbReference type="GO" id="GO:0016301">
    <property type="term" value="F:kinase activity"/>
    <property type="evidence" value="ECO:0007669"/>
    <property type="project" value="UniProtKB-KW"/>
</dbReference>
<dbReference type="Proteomes" id="UP000195331">
    <property type="component" value="Chromosome"/>
</dbReference>